<dbReference type="Proteomes" id="UP000824890">
    <property type="component" value="Unassembled WGS sequence"/>
</dbReference>
<feature type="compositionally biased region" description="Basic and acidic residues" evidence="1">
    <location>
        <begin position="210"/>
        <end position="226"/>
    </location>
</feature>
<name>A0ABQ8BTR5_BRANA</name>
<evidence type="ECO:0000313" key="3">
    <source>
        <dbReference type="Proteomes" id="UP000824890"/>
    </source>
</evidence>
<feature type="region of interest" description="Disordered" evidence="1">
    <location>
        <begin position="105"/>
        <end position="192"/>
    </location>
</feature>
<dbReference type="PANTHER" id="PTHR34680:SF3">
    <property type="entry name" value="EXPRESSED PROTEIN"/>
    <property type="match status" value="1"/>
</dbReference>
<feature type="compositionally biased region" description="Basic residues" evidence="1">
    <location>
        <begin position="274"/>
        <end position="292"/>
    </location>
</feature>
<comment type="caution">
    <text evidence="2">The sequence shown here is derived from an EMBL/GenBank/DDBJ whole genome shotgun (WGS) entry which is preliminary data.</text>
</comment>
<feature type="non-terminal residue" evidence="2">
    <location>
        <position position="1"/>
    </location>
</feature>
<feature type="region of interest" description="Disordered" evidence="1">
    <location>
        <begin position="205"/>
        <end position="250"/>
    </location>
</feature>
<evidence type="ECO:0000256" key="1">
    <source>
        <dbReference type="SAM" id="MobiDB-lite"/>
    </source>
</evidence>
<evidence type="ECO:0000313" key="2">
    <source>
        <dbReference type="EMBL" id="KAH0908148.1"/>
    </source>
</evidence>
<accession>A0ABQ8BTR5</accession>
<gene>
    <name evidence="2" type="ORF">HID58_031469</name>
</gene>
<feature type="compositionally biased region" description="Basic and acidic residues" evidence="1">
    <location>
        <begin position="293"/>
        <end position="303"/>
    </location>
</feature>
<feature type="region of interest" description="Disordered" evidence="1">
    <location>
        <begin position="270"/>
        <end position="303"/>
    </location>
</feature>
<protein>
    <submittedName>
        <fullName evidence="2">Uncharacterized protein</fullName>
    </submittedName>
</protein>
<keyword evidence="3" id="KW-1185">Reference proteome</keyword>
<reference evidence="2 3" key="1">
    <citation type="submission" date="2021-05" db="EMBL/GenBank/DDBJ databases">
        <title>Genome Assembly of Synthetic Allotetraploid Brassica napus Reveals Homoeologous Exchanges between Subgenomes.</title>
        <authorList>
            <person name="Davis J.T."/>
        </authorList>
    </citation>
    <scope>NUCLEOTIDE SEQUENCE [LARGE SCALE GENOMIC DNA]</scope>
    <source>
        <strain evidence="3">cv. Da-Ae</strain>
        <tissue evidence="2">Seedling</tissue>
    </source>
</reference>
<dbReference type="EMBL" id="JAGKQM010000009">
    <property type="protein sequence ID" value="KAH0908148.1"/>
    <property type="molecule type" value="Genomic_DNA"/>
</dbReference>
<proteinExistence type="predicted"/>
<dbReference type="PANTHER" id="PTHR34680">
    <property type="entry name" value="EXPRESSED PROTEIN"/>
    <property type="match status" value="1"/>
</dbReference>
<organism evidence="2 3">
    <name type="scientific">Brassica napus</name>
    <name type="common">Rape</name>
    <dbReference type="NCBI Taxonomy" id="3708"/>
    <lineage>
        <taxon>Eukaryota</taxon>
        <taxon>Viridiplantae</taxon>
        <taxon>Streptophyta</taxon>
        <taxon>Embryophyta</taxon>
        <taxon>Tracheophyta</taxon>
        <taxon>Spermatophyta</taxon>
        <taxon>Magnoliopsida</taxon>
        <taxon>eudicotyledons</taxon>
        <taxon>Gunneridae</taxon>
        <taxon>Pentapetalae</taxon>
        <taxon>rosids</taxon>
        <taxon>malvids</taxon>
        <taxon>Brassicales</taxon>
        <taxon>Brassicaceae</taxon>
        <taxon>Brassiceae</taxon>
        <taxon>Brassica</taxon>
    </lineage>
</organism>
<feature type="compositionally biased region" description="Low complexity" evidence="1">
    <location>
        <begin position="181"/>
        <end position="190"/>
    </location>
</feature>
<sequence length="303" mass="32682">GKMRIRKNMKLSSMLLATAGYGGDKLETYVCPLNQSPWDVVPLTSSLDDDNDDGAAELTNLIDSSWFLPSPSPSSSSPSLTRQFAGEVNFNGNVSLGDSNGAARRLNGSFGNNHTDERLNLIAPESSPGVEDPSDDSDKKSYSVQPHSPVKTSGDDYQAAVSVPAPPKRGRPRGSGKKAQASSTAASNNNPYEFYYYSGFGPRWGRKRGGSGDDEKIVLSDDKNGGEDNMSGKKSNSSGEESSKTAAFEHGSSSFDGFEFMEEDYDVVDQSTGHGKKMKSTMAMKKMKRGRKPVKERSLKSLM</sequence>